<dbReference type="Pfam" id="PF01261">
    <property type="entry name" value="AP_endonuc_2"/>
    <property type="match status" value="1"/>
</dbReference>
<dbReference type="EMBL" id="JAJSPL020000026">
    <property type="protein sequence ID" value="KAK7738361.1"/>
    <property type="molecule type" value="Genomic_DNA"/>
</dbReference>
<protein>
    <recommendedName>
        <fullName evidence="1">Xylose isomerase-like TIM barrel domain-containing protein</fullName>
    </recommendedName>
</protein>
<organism evidence="2 3">
    <name type="scientific">Cytospora paraplurivora</name>
    <dbReference type="NCBI Taxonomy" id="2898453"/>
    <lineage>
        <taxon>Eukaryota</taxon>
        <taxon>Fungi</taxon>
        <taxon>Dikarya</taxon>
        <taxon>Ascomycota</taxon>
        <taxon>Pezizomycotina</taxon>
        <taxon>Sordariomycetes</taxon>
        <taxon>Sordariomycetidae</taxon>
        <taxon>Diaporthales</taxon>
        <taxon>Cytosporaceae</taxon>
        <taxon>Cytospora</taxon>
    </lineage>
</organism>
<evidence type="ECO:0000313" key="3">
    <source>
        <dbReference type="Proteomes" id="UP001320245"/>
    </source>
</evidence>
<keyword evidence="3" id="KW-1185">Reference proteome</keyword>
<evidence type="ECO:0000259" key="1">
    <source>
        <dbReference type="Pfam" id="PF01261"/>
    </source>
</evidence>
<evidence type="ECO:0000313" key="2">
    <source>
        <dbReference type="EMBL" id="KAK7738361.1"/>
    </source>
</evidence>
<gene>
    <name evidence="2" type="ORF">SLS53_006172</name>
</gene>
<accession>A0AAN9U3P5</accession>
<dbReference type="PANTHER" id="PTHR12110">
    <property type="entry name" value="HYDROXYPYRUVATE ISOMERASE"/>
    <property type="match status" value="1"/>
</dbReference>
<dbReference type="AlphaFoldDB" id="A0AAN9U3P5"/>
<reference evidence="2 3" key="1">
    <citation type="journal article" date="2023" name="PLoS ONE">
        <title>Cytospora paraplurivora sp. nov. isolated from orchards with fruit tree decline syndrome in Ontario, Canada.</title>
        <authorList>
            <person name="Ilyukhin E."/>
            <person name="Nguyen H.D.T."/>
            <person name="Castle A.J."/>
            <person name="Ellouze W."/>
        </authorList>
    </citation>
    <scope>NUCLEOTIDE SEQUENCE [LARGE SCALE GENOMIC DNA]</scope>
    <source>
        <strain evidence="2 3">FDS-564</strain>
    </source>
</reference>
<dbReference type="SUPFAM" id="SSF51658">
    <property type="entry name" value="Xylose isomerase-like"/>
    <property type="match status" value="1"/>
</dbReference>
<dbReference type="Proteomes" id="UP001320245">
    <property type="component" value="Unassembled WGS sequence"/>
</dbReference>
<dbReference type="InterPro" id="IPR036237">
    <property type="entry name" value="Xyl_isomerase-like_sf"/>
</dbReference>
<name>A0AAN9U3P5_9PEZI</name>
<dbReference type="PANTHER" id="PTHR12110:SF21">
    <property type="entry name" value="XYLOSE ISOMERASE-LIKE TIM BARREL DOMAIN-CONTAINING PROTEIN"/>
    <property type="match status" value="1"/>
</dbReference>
<dbReference type="InterPro" id="IPR013022">
    <property type="entry name" value="Xyl_isomerase-like_TIM-brl"/>
</dbReference>
<proteinExistence type="predicted"/>
<dbReference type="Gene3D" id="3.20.20.150">
    <property type="entry name" value="Divalent-metal-dependent TIM barrel enzymes"/>
    <property type="match status" value="1"/>
</dbReference>
<feature type="domain" description="Xylose isomerase-like TIM barrel" evidence="1">
    <location>
        <begin position="25"/>
        <end position="330"/>
    </location>
</feature>
<comment type="caution">
    <text evidence="2">The sequence shown here is derived from an EMBL/GenBank/DDBJ whole genome shotgun (WGS) entry which is preliminary data.</text>
</comment>
<dbReference type="InterPro" id="IPR050312">
    <property type="entry name" value="IolE/XylAMocC-like"/>
</dbReference>
<sequence>MPCKLGITSMSLGRASAGHCLTHRLDLAQAYGYQGIELFLDDLVEESIQFLDMDVTIASSAFEPQLSSDRFDVRVLAARIHGAMRIRKLCAERNLTIICLQPFANYEGLLDRQAHQLRLVELEFWIQVAHALGTDMIQIPSSYLPAAQVSDNMGLMARDLQEVADLGAQARPRVRFVYEALCWGTRVDTWEKSWELVKRVNRDNFGLCLDSFNIAGRIYADPTSPTGTAADADEAVRNSMARLVKELRPHMNKVFYVQIVDAERLSRPLVEGHAFHNPEQPPRMSWSRNCRLFYGEKEYGAYLPIRQIAETLFHQLGYEGWVSLELFNRLRNESLMPGVLVSDVGATVPEQLASRGAESWRRLVRDLDLVVESRSLSHPGSFPEIAPEE</sequence>